<dbReference type="InterPro" id="IPR004603">
    <property type="entry name" value="DNA_mismatch_endonuc_vsr"/>
</dbReference>
<name>A0A7G6VU02_9SPHN</name>
<sequence>MPDVHDPATRSRNMAAIRGRDTKPELLIRSGLHRQGYRFRVNRKDLTGKPDIVLSRFHAVIFVHGCFWHGHDCHLFRLPGTRTEFWAAKIGANQERDKVVGSALLSEGWRIATVWECALKGKSRIELKELLTRLTSWLRGDELLLEIRCQDVKSMRASSMHPPEATEPDPSGR</sequence>
<evidence type="ECO:0000313" key="7">
    <source>
        <dbReference type="EMBL" id="QNE05217.1"/>
    </source>
</evidence>
<protein>
    <submittedName>
        <fullName evidence="7">DNA mismatch endonuclease Vsr</fullName>
    </submittedName>
</protein>
<dbReference type="Proteomes" id="UP000515297">
    <property type="component" value="Chromosome"/>
</dbReference>
<evidence type="ECO:0000256" key="5">
    <source>
        <dbReference type="ARBA" id="ARBA00023204"/>
    </source>
</evidence>
<keyword evidence="5" id="KW-0234">DNA repair</keyword>
<evidence type="ECO:0000256" key="3">
    <source>
        <dbReference type="ARBA" id="ARBA00022763"/>
    </source>
</evidence>
<evidence type="ECO:0000256" key="1">
    <source>
        <dbReference type="ARBA" id="ARBA00022722"/>
    </source>
</evidence>
<dbReference type="CDD" id="cd00221">
    <property type="entry name" value="Vsr"/>
    <property type="match status" value="1"/>
</dbReference>
<dbReference type="GO" id="GO:0004519">
    <property type="term" value="F:endonuclease activity"/>
    <property type="evidence" value="ECO:0007669"/>
    <property type="project" value="UniProtKB-KW"/>
</dbReference>
<dbReference type="GO" id="GO:0006298">
    <property type="term" value="P:mismatch repair"/>
    <property type="evidence" value="ECO:0007669"/>
    <property type="project" value="InterPro"/>
</dbReference>
<accession>A0A7G6VU02</accession>
<dbReference type="GO" id="GO:0016787">
    <property type="term" value="F:hydrolase activity"/>
    <property type="evidence" value="ECO:0007669"/>
    <property type="project" value="UniProtKB-KW"/>
</dbReference>
<reference evidence="7 8" key="1">
    <citation type="submission" date="2020-08" db="EMBL/GenBank/DDBJ databases">
        <authorList>
            <person name="Liu G."/>
            <person name="Sun C."/>
        </authorList>
    </citation>
    <scope>NUCLEOTIDE SEQUENCE [LARGE SCALE GENOMIC DNA]</scope>
    <source>
        <strain evidence="7 8">OT19</strain>
    </source>
</reference>
<evidence type="ECO:0000256" key="4">
    <source>
        <dbReference type="ARBA" id="ARBA00022801"/>
    </source>
</evidence>
<dbReference type="Gene3D" id="3.40.960.10">
    <property type="entry name" value="VSR Endonuclease"/>
    <property type="match status" value="1"/>
</dbReference>
<evidence type="ECO:0000256" key="2">
    <source>
        <dbReference type="ARBA" id="ARBA00022759"/>
    </source>
</evidence>
<dbReference type="REBASE" id="439547">
    <property type="entry name" value="V.CmaOT19ORF370P"/>
</dbReference>
<proteinExistence type="inferred from homology"/>
<dbReference type="NCBIfam" id="TIGR00632">
    <property type="entry name" value="vsr"/>
    <property type="match status" value="1"/>
</dbReference>
<keyword evidence="4" id="KW-0378">Hydrolase</keyword>
<keyword evidence="1" id="KW-0540">Nuclease</keyword>
<dbReference type="AlphaFoldDB" id="A0A7G6VU02"/>
<evidence type="ECO:0000256" key="6">
    <source>
        <dbReference type="ARBA" id="ARBA00029466"/>
    </source>
</evidence>
<dbReference type="EMBL" id="CP060052">
    <property type="protein sequence ID" value="QNE05217.1"/>
    <property type="molecule type" value="Genomic_DNA"/>
</dbReference>
<dbReference type="SUPFAM" id="SSF52980">
    <property type="entry name" value="Restriction endonuclease-like"/>
    <property type="match status" value="1"/>
</dbReference>
<evidence type="ECO:0000313" key="8">
    <source>
        <dbReference type="Proteomes" id="UP000515297"/>
    </source>
</evidence>
<keyword evidence="2 7" id="KW-0255">Endonuclease</keyword>
<comment type="similarity">
    <text evidence="6">Belongs to the Vsr family.</text>
</comment>
<dbReference type="Pfam" id="PF03852">
    <property type="entry name" value="Vsr"/>
    <property type="match status" value="1"/>
</dbReference>
<organism evidence="7 8">
    <name type="scientific">Croceicoccus marinus</name>
    <dbReference type="NCBI Taxonomy" id="450378"/>
    <lineage>
        <taxon>Bacteria</taxon>
        <taxon>Pseudomonadati</taxon>
        <taxon>Pseudomonadota</taxon>
        <taxon>Alphaproteobacteria</taxon>
        <taxon>Sphingomonadales</taxon>
        <taxon>Erythrobacteraceae</taxon>
        <taxon>Croceicoccus</taxon>
    </lineage>
</organism>
<keyword evidence="3" id="KW-0227">DNA damage</keyword>
<dbReference type="InterPro" id="IPR011335">
    <property type="entry name" value="Restrct_endonuc-II-like"/>
</dbReference>
<gene>
    <name evidence="7" type="primary">vsr</name>
    <name evidence="7" type="ORF">H4O24_00375</name>
</gene>
<dbReference type="RefSeq" id="WP_185884363.1">
    <property type="nucleotide sequence ID" value="NZ_CP060052.1"/>
</dbReference>